<sequence length="174" mass="18621">MVFTTPDQFIAMQSANVAVAFSLAQQTFHCFEALTRLNLQAAKVTLAESEQAWQQAISGKTPVELFVQQAGNARPVAEKMLSYNSHVLDIAKNAQAEFMKVFEDRCAQSNARMQTVVDDLARHAPAGSEVAVTVFKSAVSSAGAAYDAMRKATAQAIAMAQAGQSAIPVPTRAK</sequence>
<dbReference type="EMBL" id="CP022990">
    <property type="protein sequence ID" value="ASW02613.1"/>
    <property type="molecule type" value="Genomic_DNA"/>
</dbReference>
<dbReference type="RefSeq" id="WP_095422473.1">
    <property type="nucleotide sequence ID" value="NZ_CP022990.1"/>
</dbReference>
<dbReference type="KEGG" id="parb:CJU94_31680"/>
<evidence type="ECO:0000313" key="2">
    <source>
        <dbReference type="EMBL" id="ASW02613.1"/>
    </source>
</evidence>
<protein>
    <submittedName>
        <fullName evidence="2">Phasin</fullName>
    </submittedName>
</protein>
<accession>A0A248VUQ6</accession>
<organism evidence="2 3">
    <name type="scientific">Paraburkholderia aromaticivorans</name>
    <dbReference type="NCBI Taxonomy" id="2026199"/>
    <lineage>
        <taxon>Bacteria</taxon>
        <taxon>Pseudomonadati</taxon>
        <taxon>Pseudomonadota</taxon>
        <taxon>Betaproteobacteria</taxon>
        <taxon>Burkholderiales</taxon>
        <taxon>Burkholderiaceae</taxon>
        <taxon>Paraburkholderia</taxon>
    </lineage>
</organism>
<gene>
    <name evidence="2" type="ORF">CJU94_31680</name>
</gene>
<dbReference type="Pfam" id="PF09361">
    <property type="entry name" value="Phasin_2"/>
    <property type="match status" value="1"/>
</dbReference>
<dbReference type="Proteomes" id="UP000215158">
    <property type="component" value="Chromosome 2"/>
</dbReference>
<keyword evidence="3" id="KW-1185">Reference proteome</keyword>
<feature type="domain" description="Phasin" evidence="1">
    <location>
        <begin position="7"/>
        <end position="105"/>
    </location>
</feature>
<proteinExistence type="predicted"/>
<dbReference type="InterPro" id="IPR010127">
    <property type="entry name" value="Phasin_subfam-1"/>
</dbReference>
<evidence type="ECO:0000259" key="1">
    <source>
        <dbReference type="Pfam" id="PF09361"/>
    </source>
</evidence>
<dbReference type="OrthoDB" id="5298576at2"/>
<evidence type="ECO:0000313" key="3">
    <source>
        <dbReference type="Proteomes" id="UP000215158"/>
    </source>
</evidence>
<dbReference type="NCBIfam" id="TIGR01841">
    <property type="entry name" value="phasin"/>
    <property type="match status" value="1"/>
</dbReference>
<dbReference type="InterPro" id="IPR018968">
    <property type="entry name" value="Phasin"/>
</dbReference>
<name>A0A248VUQ6_9BURK</name>
<dbReference type="AlphaFoldDB" id="A0A248VUQ6"/>
<reference evidence="2 3" key="1">
    <citation type="submission" date="2017-08" db="EMBL/GenBank/DDBJ databases">
        <title>Identification and genetic characteristics of simultaneous BTEX- and naphthalene-degrading Paraburkholderia sp. BN5 isolated from petroleum-contaminated soil.</title>
        <authorList>
            <person name="Lee Y."/>
            <person name="Jeon C.O."/>
        </authorList>
    </citation>
    <scope>NUCLEOTIDE SEQUENCE [LARGE SCALE GENOMIC DNA]</scope>
    <source>
        <strain evidence="2 3">BN5</strain>
    </source>
</reference>